<proteinExistence type="predicted"/>
<feature type="transmembrane region" description="Helical" evidence="1">
    <location>
        <begin position="34"/>
        <end position="58"/>
    </location>
</feature>
<keyword evidence="3" id="KW-1185">Reference proteome</keyword>
<evidence type="ECO:0000313" key="3">
    <source>
        <dbReference type="Proteomes" id="UP000266673"/>
    </source>
</evidence>
<evidence type="ECO:0008006" key="4">
    <source>
        <dbReference type="Google" id="ProtNLM"/>
    </source>
</evidence>
<comment type="caution">
    <text evidence="2">The sequence shown here is derived from an EMBL/GenBank/DDBJ whole genome shotgun (WGS) entry which is preliminary data.</text>
</comment>
<keyword evidence="1" id="KW-1133">Transmembrane helix</keyword>
<keyword evidence="1" id="KW-0472">Membrane</keyword>
<feature type="transmembrane region" description="Helical" evidence="1">
    <location>
        <begin position="7"/>
        <end position="28"/>
    </location>
</feature>
<evidence type="ECO:0000256" key="1">
    <source>
        <dbReference type="SAM" id="Phobius"/>
    </source>
</evidence>
<accession>A0A397W1P5</accession>
<gene>
    <name evidence="2" type="ORF">C2G38_1396378</name>
</gene>
<sequence length="194" mass="22913">MFEQFGSVTLAAFFMIITGDLTPVSLWISNNDTIIMLLIILFSFFILIYLMNLFIGILSNLINDTNSHASYLALKREILREIELFYLLPHQRRKNNWFPNIFFYQVSAYELRKLFIKIKAGDWDSIEKPFISQILLKVTQSDDYKEFHKLEEKIYEVKDLTKSLEQKSEIQMEEIATIKNLITNLTNRLAEKNI</sequence>
<evidence type="ECO:0000313" key="2">
    <source>
        <dbReference type="EMBL" id="RIB28675.1"/>
    </source>
</evidence>
<protein>
    <recommendedName>
        <fullName evidence="4">Ion transport domain-containing protein</fullName>
    </recommendedName>
</protein>
<reference evidence="2 3" key="1">
    <citation type="submission" date="2018-06" db="EMBL/GenBank/DDBJ databases">
        <title>Comparative genomics reveals the genomic features of Rhizophagus irregularis, R. cerebriforme, R. diaphanum and Gigaspora rosea, and their symbiotic lifestyle signature.</title>
        <authorList>
            <person name="Morin E."/>
            <person name="San Clemente H."/>
            <person name="Chen E.C.H."/>
            <person name="De La Providencia I."/>
            <person name="Hainaut M."/>
            <person name="Kuo A."/>
            <person name="Kohler A."/>
            <person name="Murat C."/>
            <person name="Tang N."/>
            <person name="Roy S."/>
            <person name="Loubradou J."/>
            <person name="Henrissat B."/>
            <person name="Grigoriev I.V."/>
            <person name="Corradi N."/>
            <person name="Roux C."/>
            <person name="Martin F.M."/>
        </authorList>
    </citation>
    <scope>NUCLEOTIDE SEQUENCE [LARGE SCALE GENOMIC DNA]</scope>
    <source>
        <strain evidence="2 3">DAOM 194757</strain>
    </source>
</reference>
<dbReference type="EMBL" id="QKWP01000058">
    <property type="protein sequence ID" value="RIB28675.1"/>
    <property type="molecule type" value="Genomic_DNA"/>
</dbReference>
<name>A0A397W1P5_9GLOM</name>
<keyword evidence="1" id="KW-0812">Transmembrane</keyword>
<dbReference type="OrthoDB" id="2317600at2759"/>
<organism evidence="2 3">
    <name type="scientific">Gigaspora rosea</name>
    <dbReference type="NCBI Taxonomy" id="44941"/>
    <lineage>
        <taxon>Eukaryota</taxon>
        <taxon>Fungi</taxon>
        <taxon>Fungi incertae sedis</taxon>
        <taxon>Mucoromycota</taxon>
        <taxon>Glomeromycotina</taxon>
        <taxon>Glomeromycetes</taxon>
        <taxon>Diversisporales</taxon>
        <taxon>Gigasporaceae</taxon>
        <taxon>Gigaspora</taxon>
    </lineage>
</organism>
<dbReference type="Proteomes" id="UP000266673">
    <property type="component" value="Unassembled WGS sequence"/>
</dbReference>
<dbReference type="AlphaFoldDB" id="A0A397W1P5"/>